<keyword evidence="5" id="KW-0653">Protein transport</keyword>
<dbReference type="EMBL" id="LSRL02000329">
    <property type="protein sequence ID" value="TDG41592.1"/>
    <property type="molecule type" value="Genomic_DNA"/>
</dbReference>
<dbReference type="GO" id="GO:0005483">
    <property type="term" value="F:soluble NSF attachment protein activity"/>
    <property type="evidence" value="ECO:0007669"/>
    <property type="project" value="TreeGrafter"/>
</dbReference>
<evidence type="ECO:0000256" key="5">
    <source>
        <dbReference type="ARBA" id="ARBA00022927"/>
    </source>
</evidence>
<evidence type="ECO:0000256" key="10">
    <source>
        <dbReference type="SAM" id="MobiDB-lite"/>
    </source>
</evidence>
<evidence type="ECO:0000256" key="3">
    <source>
        <dbReference type="ARBA" id="ARBA00022448"/>
    </source>
</evidence>
<reference evidence="11 12" key="1">
    <citation type="journal article" date="2019" name="J. Hered.">
        <title>An Improved Genome Assembly for Drosophila navojoa, the Basal Species in the mojavensis Cluster.</title>
        <authorList>
            <person name="Vanderlinde T."/>
            <person name="Dupim E.G."/>
            <person name="Nazario-Yepiz N.O."/>
            <person name="Carvalho A.B."/>
        </authorList>
    </citation>
    <scope>NUCLEOTIDE SEQUENCE [LARGE SCALE GENOMIC DNA]</scope>
    <source>
        <strain evidence="11">Navoj_Jal97</strain>
        <tissue evidence="11">Whole organism</tissue>
    </source>
</reference>
<evidence type="ECO:0000313" key="11">
    <source>
        <dbReference type="EMBL" id="TDG41592.1"/>
    </source>
</evidence>
<comment type="caution">
    <text evidence="11">The sequence shown here is derived from an EMBL/GenBank/DDBJ whole genome shotgun (WGS) entry which is preliminary data.</text>
</comment>
<feature type="coiled-coil region" evidence="9">
    <location>
        <begin position="162"/>
        <end position="189"/>
    </location>
</feature>
<dbReference type="AlphaFoldDB" id="A0A484B030"/>
<organism evidence="11 12">
    <name type="scientific">Drosophila navojoa</name>
    <name type="common">Fruit fly</name>
    <dbReference type="NCBI Taxonomy" id="7232"/>
    <lineage>
        <taxon>Eukaryota</taxon>
        <taxon>Metazoa</taxon>
        <taxon>Ecdysozoa</taxon>
        <taxon>Arthropoda</taxon>
        <taxon>Hexapoda</taxon>
        <taxon>Insecta</taxon>
        <taxon>Pterygota</taxon>
        <taxon>Neoptera</taxon>
        <taxon>Endopterygota</taxon>
        <taxon>Diptera</taxon>
        <taxon>Brachycera</taxon>
        <taxon>Muscomorpha</taxon>
        <taxon>Ephydroidea</taxon>
        <taxon>Drosophilidae</taxon>
        <taxon>Drosophila</taxon>
    </lineage>
</organism>
<dbReference type="FunFam" id="1.25.40.10:FF:000477">
    <property type="entry name" value="gamma-soluble NSF attachment protein"/>
    <property type="match status" value="1"/>
</dbReference>
<evidence type="ECO:0000256" key="1">
    <source>
        <dbReference type="ARBA" id="ARBA00004170"/>
    </source>
</evidence>
<dbReference type="GO" id="GO:0016192">
    <property type="term" value="P:vesicle-mediated transport"/>
    <property type="evidence" value="ECO:0007669"/>
    <property type="project" value="UniProtKB-KW"/>
</dbReference>
<sequence>MSVAAKKIAEAEQLVQAAEKSLKTSLLKWVPDYDSAADEYAKAATAYRIAKSFDKSKECLLKAIECYKNNKSWFHAAKSYEQIILLCKDLDKLTDVEEYANKACSLYQQHGSPEAAASALDKAAKLTEQKYPEMALRFYQHAVEVIMIEDSTRQASEYSSKVSRILVKLQRYEEATKALKKEIGFYQQTESYGQIGRLVVALVLVQLALGDSVEAEKSFKEWGSCCEAEEVSTLQTLLQAFDDEDGELAAKMLASPFIRHMDVEYAILAKNIPLPKGLEVEKKSGGANESNSTRELDEEDGEGLC</sequence>
<name>A0A484B030_DRONA</name>
<dbReference type="InterPro" id="IPR000744">
    <property type="entry name" value="NSF_attach"/>
</dbReference>
<keyword evidence="3" id="KW-0813">Transport</keyword>
<dbReference type="OMA" id="RSWFHAA"/>
<keyword evidence="4" id="KW-0931">ER-Golgi transport</keyword>
<dbReference type="OrthoDB" id="26569at2759"/>
<evidence type="ECO:0000256" key="4">
    <source>
        <dbReference type="ARBA" id="ARBA00022892"/>
    </source>
</evidence>
<dbReference type="GO" id="GO:0006886">
    <property type="term" value="P:intracellular protein transport"/>
    <property type="evidence" value="ECO:0007669"/>
    <property type="project" value="InterPro"/>
</dbReference>
<evidence type="ECO:0000256" key="8">
    <source>
        <dbReference type="ARBA" id="ARBA00042485"/>
    </source>
</evidence>
<gene>
    <name evidence="11" type="ORF">AWZ03_011986</name>
</gene>
<keyword evidence="6" id="KW-0472">Membrane</keyword>
<dbReference type="Proteomes" id="UP000295192">
    <property type="component" value="Unassembled WGS sequence"/>
</dbReference>
<dbReference type="GO" id="GO:0019905">
    <property type="term" value="F:syntaxin binding"/>
    <property type="evidence" value="ECO:0007669"/>
    <property type="project" value="TreeGrafter"/>
</dbReference>
<feature type="region of interest" description="Disordered" evidence="10">
    <location>
        <begin position="279"/>
        <end position="305"/>
    </location>
</feature>
<evidence type="ECO:0000313" key="12">
    <source>
        <dbReference type="Proteomes" id="UP000295192"/>
    </source>
</evidence>
<protein>
    <recommendedName>
        <fullName evidence="7">Gamma-soluble NSF attachment protein</fullName>
    </recommendedName>
    <alternativeName>
        <fullName evidence="8">N-ethylmaleimide-sensitive factor attachment protein gamma</fullName>
    </alternativeName>
</protein>
<evidence type="ECO:0000256" key="6">
    <source>
        <dbReference type="ARBA" id="ARBA00023136"/>
    </source>
</evidence>
<proteinExistence type="inferred from homology"/>
<keyword evidence="9" id="KW-0175">Coiled coil</keyword>
<dbReference type="GO" id="GO:0005774">
    <property type="term" value="C:vacuolar membrane"/>
    <property type="evidence" value="ECO:0007669"/>
    <property type="project" value="TreeGrafter"/>
</dbReference>
<keyword evidence="12" id="KW-1185">Reference proteome</keyword>
<evidence type="ECO:0000256" key="9">
    <source>
        <dbReference type="SAM" id="Coils"/>
    </source>
</evidence>
<dbReference type="KEGG" id="dnv:108652954"/>
<dbReference type="PANTHER" id="PTHR13768:SF2">
    <property type="entry name" value="GAMMA-SOLUBLE NSF ATTACHMENT PROTEIN"/>
    <property type="match status" value="1"/>
</dbReference>
<dbReference type="Gene3D" id="1.25.40.10">
    <property type="entry name" value="Tetratricopeptide repeat domain"/>
    <property type="match status" value="1"/>
</dbReference>
<comment type="similarity">
    <text evidence="2">Belongs to the SNAP family.</text>
</comment>
<dbReference type="Pfam" id="PF14938">
    <property type="entry name" value="SNAP"/>
    <property type="match status" value="1"/>
</dbReference>
<accession>A0A484B030</accession>
<feature type="coiled-coil region" evidence="9">
    <location>
        <begin position="1"/>
        <end position="28"/>
    </location>
</feature>
<evidence type="ECO:0000256" key="7">
    <source>
        <dbReference type="ARBA" id="ARBA00040047"/>
    </source>
</evidence>
<dbReference type="STRING" id="7232.A0A484B030"/>
<feature type="compositionally biased region" description="Acidic residues" evidence="10">
    <location>
        <begin position="296"/>
        <end position="305"/>
    </location>
</feature>
<evidence type="ECO:0000256" key="2">
    <source>
        <dbReference type="ARBA" id="ARBA00010050"/>
    </source>
</evidence>
<dbReference type="SUPFAM" id="SSF48452">
    <property type="entry name" value="TPR-like"/>
    <property type="match status" value="1"/>
</dbReference>
<dbReference type="InterPro" id="IPR011990">
    <property type="entry name" value="TPR-like_helical_dom_sf"/>
</dbReference>
<dbReference type="GO" id="GO:0031201">
    <property type="term" value="C:SNARE complex"/>
    <property type="evidence" value="ECO:0007669"/>
    <property type="project" value="TreeGrafter"/>
</dbReference>
<comment type="subcellular location">
    <subcellularLocation>
        <location evidence="1">Membrane</location>
        <topology evidence="1">Peripheral membrane protein</topology>
    </subcellularLocation>
</comment>
<dbReference type="PANTHER" id="PTHR13768">
    <property type="entry name" value="SOLUBLE NSF ATTACHMENT PROTEIN SNAP"/>
    <property type="match status" value="1"/>
</dbReference>